<evidence type="ECO:0000259" key="4">
    <source>
        <dbReference type="Pfam" id="PF01370"/>
    </source>
</evidence>
<dbReference type="InterPro" id="IPR036291">
    <property type="entry name" value="NAD(P)-bd_dom_sf"/>
</dbReference>
<dbReference type="Gene3D" id="3.40.50.720">
    <property type="entry name" value="NAD(P)-binding Rossmann-like Domain"/>
    <property type="match status" value="1"/>
</dbReference>
<dbReference type="Pfam" id="PF01041">
    <property type="entry name" value="DegT_DnrJ_EryC1"/>
    <property type="match status" value="1"/>
</dbReference>
<dbReference type="Proteomes" id="UP001409585">
    <property type="component" value="Unassembled WGS sequence"/>
</dbReference>
<evidence type="ECO:0000256" key="2">
    <source>
        <dbReference type="ARBA" id="ARBA00037999"/>
    </source>
</evidence>
<dbReference type="PANTHER" id="PTHR30244">
    <property type="entry name" value="TRANSAMINASE"/>
    <property type="match status" value="1"/>
</dbReference>
<accession>A0AAV3U9V5</accession>
<feature type="domain" description="NAD-dependent epimerase/dehydratase" evidence="4">
    <location>
        <begin position="6"/>
        <end position="122"/>
    </location>
</feature>
<feature type="domain" description="NAD-dependent epimerase/dehydratase" evidence="4">
    <location>
        <begin position="169"/>
        <end position="250"/>
    </location>
</feature>
<dbReference type="GO" id="GO:0030170">
    <property type="term" value="F:pyridoxal phosphate binding"/>
    <property type="evidence" value="ECO:0007669"/>
    <property type="project" value="TreeGrafter"/>
</dbReference>
<dbReference type="InterPro" id="IPR015422">
    <property type="entry name" value="PyrdxlP-dep_Trfase_small"/>
</dbReference>
<evidence type="ECO:0000313" key="6">
    <source>
        <dbReference type="Proteomes" id="UP001409585"/>
    </source>
</evidence>
<dbReference type="InterPro" id="IPR015421">
    <property type="entry name" value="PyrdxlP-dep_Trfase_major"/>
</dbReference>
<dbReference type="GO" id="GO:0000271">
    <property type="term" value="P:polysaccharide biosynthetic process"/>
    <property type="evidence" value="ECO:0007669"/>
    <property type="project" value="TreeGrafter"/>
</dbReference>
<dbReference type="PANTHER" id="PTHR30244:SF34">
    <property type="entry name" value="DTDP-4-AMINO-4,6-DIDEOXYGALACTOSE TRANSAMINASE"/>
    <property type="match status" value="1"/>
</dbReference>
<dbReference type="CDD" id="cd08946">
    <property type="entry name" value="SDR_e"/>
    <property type="match status" value="1"/>
</dbReference>
<evidence type="ECO:0000313" key="5">
    <source>
        <dbReference type="EMBL" id="GAA4960383.1"/>
    </source>
</evidence>
<dbReference type="InterPro" id="IPR015424">
    <property type="entry name" value="PyrdxlP-dep_Trfase"/>
</dbReference>
<sequence>MRKKAVVIGGSGFVGNAIVERLLLSHDVTIIDKTEPYRLSDYVSGLGHVTYVKTDLLADDISIPEGDVYLAHGSGETNVRREWLQIARNVLTTARLVPCLKGRRVILISSVETYGNTCGELTENSLSALPISDELMLSWADSAVQYAKEKIPEWQCQAVCEGFVKSIANDRWVYAVSKKVQELVLTSQLEEQGITILRLANVIGAGQVRVVSKFVHAARYNLPLHVKDETYRSFITIDYVARAATTALEPGVYNVSGKQISLVKLAEQIKACVSSSSTIILEPASGQDSSGLINGRKISQYVPFDQPWLQTLEAQVRLLLDSQLPVFHPPIEVVIPPKPENMQRLTGQFQRALYTGILKSGGPYTTELESRLAELLELPASQRVIATKSGTAALHLCYQAIEPKQRFTPPIAVLPSFTFAATAESLRQRGYRLIFVDVNPDTWTMAVDELEQALRNNDVSVVVSVDALGNPVDYKRIKEVCQRYDVPHIADSAAAFGASYDFSPVGSQASYHAFSLSFAKTVSAGGNGGFAVIPKDVDLSLGNNLLRSQTMTEINAAVTLDQLDHLDVLFERRRVIAEIYQKSASRWGVQWQRSVPNSQNAFVHWVCLIENEVKANRNQIGIDLKRLGVCTKPYYAPALHRTHLAETMQLALPVTDKLVSQCLALPMSSEMTVEDAYRVTMAVDQVMYNS</sequence>
<dbReference type="RefSeq" id="WP_345427849.1">
    <property type="nucleotide sequence ID" value="NZ_AP031496.1"/>
</dbReference>
<comment type="caution">
    <text evidence="5">The sequence shown here is derived from an EMBL/GenBank/DDBJ whole genome shotgun (WGS) entry which is preliminary data.</text>
</comment>
<keyword evidence="6" id="KW-1185">Reference proteome</keyword>
<name>A0AAV3U9V5_9ALTE</name>
<evidence type="ECO:0000256" key="3">
    <source>
        <dbReference type="RuleBase" id="RU004508"/>
    </source>
</evidence>
<dbReference type="AlphaFoldDB" id="A0AAV3U9V5"/>
<organism evidence="5 6">
    <name type="scientific">Halioxenophilus aromaticivorans</name>
    <dbReference type="NCBI Taxonomy" id="1306992"/>
    <lineage>
        <taxon>Bacteria</taxon>
        <taxon>Pseudomonadati</taxon>
        <taxon>Pseudomonadota</taxon>
        <taxon>Gammaproteobacteria</taxon>
        <taxon>Alteromonadales</taxon>
        <taxon>Alteromonadaceae</taxon>
        <taxon>Halioxenophilus</taxon>
    </lineage>
</organism>
<dbReference type="SUPFAM" id="SSF51735">
    <property type="entry name" value="NAD(P)-binding Rossmann-fold domains"/>
    <property type="match status" value="1"/>
</dbReference>
<dbReference type="SUPFAM" id="SSF53383">
    <property type="entry name" value="PLP-dependent transferases"/>
    <property type="match status" value="1"/>
</dbReference>
<dbReference type="Gene3D" id="3.90.1150.10">
    <property type="entry name" value="Aspartate Aminotransferase, domain 1"/>
    <property type="match status" value="1"/>
</dbReference>
<comment type="similarity">
    <text evidence="2 3">Belongs to the DegT/DnrJ/EryC1 family.</text>
</comment>
<proteinExistence type="inferred from homology"/>
<dbReference type="Gene3D" id="3.40.640.10">
    <property type="entry name" value="Type I PLP-dependent aspartate aminotransferase-like (Major domain)"/>
    <property type="match status" value="1"/>
</dbReference>
<gene>
    <name evidence="5" type="ORF">GCM10025791_47090</name>
</gene>
<dbReference type="InterPro" id="IPR000653">
    <property type="entry name" value="DegT/StrS_aminotransferase"/>
</dbReference>
<reference evidence="6" key="1">
    <citation type="journal article" date="2019" name="Int. J. Syst. Evol. Microbiol.">
        <title>The Global Catalogue of Microorganisms (GCM) 10K type strain sequencing project: providing services to taxonomists for standard genome sequencing and annotation.</title>
        <authorList>
            <consortium name="The Broad Institute Genomics Platform"/>
            <consortium name="The Broad Institute Genome Sequencing Center for Infectious Disease"/>
            <person name="Wu L."/>
            <person name="Ma J."/>
        </authorList>
    </citation>
    <scope>NUCLEOTIDE SEQUENCE [LARGE SCALE GENOMIC DNA]</scope>
    <source>
        <strain evidence="6">JCM 19134</strain>
    </source>
</reference>
<evidence type="ECO:0000256" key="1">
    <source>
        <dbReference type="ARBA" id="ARBA00022898"/>
    </source>
</evidence>
<protein>
    <recommendedName>
        <fullName evidence="4">NAD-dependent epimerase/dehydratase domain-containing protein</fullName>
    </recommendedName>
</protein>
<dbReference type="GO" id="GO:0008483">
    <property type="term" value="F:transaminase activity"/>
    <property type="evidence" value="ECO:0007669"/>
    <property type="project" value="TreeGrafter"/>
</dbReference>
<keyword evidence="1 3" id="KW-0663">Pyridoxal phosphate</keyword>
<dbReference type="EMBL" id="BAABLX010000079">
    <property type="protein sequence ID" value="GAA4960383.1"/>
    <property type="molecule type" value="Genomic_DNA"/>
</dbReference>
<dbReference type="Pfam" id="PF01370">
    <property type="entry name" value="Epimerase"/>
    <property type="match status" value="2"/>
</dbReference>
<dbReference type="InterPro" id="IPR001509">
    <property type="entry name" value="Epimerase_deHydtase"/>
</dbReference>